<dbReference type="PANTHER" id="PTHR18964:SF174">
    <property type="entry name" value="D-ALLOSE KINASE-RELATED"/>
    <property type="match status" value="1"/>
</dbReference>
<reference evidence="1 2" key="1">
    <citation type="submission" date="2019-03" db="EMBL/GenBank/DDBJ databases">
        <title>Genomic Encyclopedia of Type Strains, Phase IV (KMG-IV): sequencing the most valuable type-strain genomes for metagenomic binning, comparative biology and taxonomic classification.</title>
        <authorList>
            <person name="Goeker M."/>
        </authorList>
    </citation>
    <scope>NUCLEOTIDE SEQUENCE [LARGE SCALE GENOMIC DNA]</scope>
    <source>
        <strain evidence="1 2">DSM 19345</strain>
    </source>
</reference>
<proteinExistence type="predicted"/>
<accession>A0A4R3MJW6</accession>
<comment type="caution">
    <text evidence="1">The sequence shown here is derived from an EMBL/GenBank/DDBJ whole genome shotgun (WGS) entry which is preliminary data.</text>
</comment>
<dbReference type="InterPro" id="IPR049874">
    <property type="entry name" value="ROK_cs"/>
</dbReference>
<sequence length="308" mass="31861">MTSGGGRLRVGVDLGGTKIAAIALDADGAVVGEARRPAPRDDYRATVEALADIVAEVERQAGARGSIGIGMPGSISPVTGRIQNSNSVWLNGTPFAEDVQAALARPARFANDADCFALSEATDGAGAGASSVFGAILGTGCGGGIVVGGRLLAGPNRSAGEWGHSPLPWPVSEEYPGPICWCGRRGCLETWVSGTGMQMDHAARTGEALAADQIVARAPTDPSARETLERHLSRLARALAVIVNTIDPDVIVLGGGLSQMPHLYDRLPDTMRPHIFAAAPLVTVRPPRHGDASGVRGAARLWRLDETG</sequence>
<dbReference type="GO" id="GO:0004396">
    <property type="term" value="F:hexokinase activity"/>
    <property type="evidence" value="ECO:0007669"/>
    <property type="project" value="TreeGrafter"/>
</dbReference>
<evidence type="ECO:0000313" key="2">
    <source>
        <dbReference type="Proteomes" id="UP000295678"/>
    </source>
</evidence>
<dbReference type="SUPFAM" id="SSF53067">
    <property type="entry name" value="Actin-like ATPase domain"/>
    <property type="match status" value="1"/>
</dbReference>
<keyword evidence="1" id="KW-0418">Kinase</keyword>
<dbReference type="PROSITE" id="PS01125">
    <property type="entry name" value="ROK"/>
    <property type="match status" value="1"/>
</dbReference>
<protein>
    <submittedName>
        <fullName evidence="1">Fructokinase</fullName>
    </submittedName>
</protein>
<dbReference type="InterPro" id="IPR000600">
    <property type="entry name" value="ROK"/>
</dbReference>
<dbReference type="PANTHER" id="PTHR18964">
    <property type="entry name" value="ROK (REPRESSOR, ORF, KINASE) FAMILY"/>
    <property type="match status" value="1"/>
</dbReference>
<dbReference type="CDD" id="cd24066">
    <property type="entry name" value="ASKHA_NBD_ROK_EcFRK-like"/>
    <property type="match status" value="1"/>
</dbReference>
<keyword evidence="2" id="KW-1185">Reference proteome</keyword>
<organism evidence="1 2">
    <name type="scientific">Tepidamorphus gemmatus</name>
    <dbReference type="NCBI Taxonomy" id="747076"/>
    <lineage>
        <taxon>Bacteria</taxon>
        <taxon>Pseudomonadati</taxon>
        <taxon>Pseudomonadota</taxon>
        <taxon>Alphaproteobacteria</taxon>
        <taxon>Hyphomicrobiales</taxon>
        <taxon>Tepidamorphaceae</taxon>
        <taxon>Tepidamorphus</taxon>
    </lineage>
</organism>
<dbReference type="Gene3D" id="3.30.420.40">
    <property type="match status" value="2"/>
</dbReference>
<dbReference type="OrthoDB" id="9810372at2"/>
<keyword evidence="1" id="KW-0808">Transferase</keyword>
<dbReference type="InterPro" id="IPR043129">
    <property type="entry name" value="ATPase_NBD"/>
</dbReference>
<dbReference type="AlphaFoldDB" id="A0A4R3MJW6"/>
<name>A0A4R3MJW6_9HYPH</name>
<dbReference type="EMBL" id="SMAK01000002">
    <property type="protein sequence ID" value="TCT12724.1"/>
    <property type="molecule type" value="Genomic_DNA"/>
</dbReference>
<evidence type="ECO:0000313" key="1">
    <source>
        <dbReference type="EMBL" id="TCT12724.1"/>
    </source>
</evidence>
<gene>
    <name evidence="1" type="ORF">EDC22_102410</name>
</gene>
<dbReference type="Proteomes" id="UP000295678">
    <property type="component" value="Unassembled WGS sequence"/>
</dbReference>
<dbReference type="Pfam" id="PF00480">
    <property type="entry name" value="ROK"/>
    <property type="match status" value="1"/>
</dbReference>